<sequence>MNCFSTLNIQWFSPVLTQARRRQRSEHSAIRDRPHQQEPQRDGTVRGAEPGRSERSSTAGAELQDERAQLTHGRRESEEGKQKEEGEEEWGVATLNDRGGESDSRDQRETPPHQRTREDEFVPEASAVMASPEAVMVVQPEQAEGKENKGEDEDEVENEEEVASSSSNESTEEDARPSKRRRTAGEKPAARIHPGGRKCGGKASVLAARVHQVWTIAGKVVEDDDTYVKAKDASISDTAEEEQQLAPDNSACNKTQDSTVALDESSPKSRANDAFEDESEASRPRAVKKRKTKTRVATWDDGADAEGSNEGDPAPTSD</sequence>
<keyword evidence="3" id="KW-1185">Reference proteome</keyword>
<dbReference type="InParanoid" id="G4YNV0"/>
<evidence type="ECO:0000313" key="2">
    <source>
        <dbReference type="EMBL" id="EGZ30658.1"/>
    </source>
</evidence>
<name>G4YNV0_PHYSP</name>
<reference evidence="2 3" key="1">
    <citation type="journal article" date="2006" name="Science">
        <title>Phytophthora genome sequences uncover evolutionary origins and mechanisms of pathogenesis.</title>
        <authorList>
            <person name="Tyler B.M."/>
            <person name="Tripathy S."/>
            <person name="Zhang X."/>
            <person name="Dehal P."/>
            <person name="Jiang R.H."/>
            <person name="Aerts A."/>
            <person name="Arredondo F.D."/>
            <person name="Baxter L."/>
            <person name="Bensasson D."/>
            <person name="Beynon J.L."/>
            <person name="Chapman J."/>
            <person name="Damasceno C.M."/>
            <person name="Dorrance A.E."/>
            <person name="Dou D."/>
            <person name="Dickerman A.W."/>
            <person name="Dubchak I.L."/>
            <person name="Garbelotto M."/>
            <person name="Gijzen M."/>
            <person name="Gordon S.G."/>
            <person name="Govers F."/>
            <person name="Grunwald N.J."/>
            <person name="Huang W."/>
            <person name="Ivors K.L."/>
            <person name="Jones R.W."/>
            <person name="Kamoun S."/>
            <person name="Krampis K."/>
            <person name="Lamour K.H."/>
            <person name="Lee M.K."/>
            <person name="McDonald W.H."/>
            <person name="Medina M."/>
            <person name="Meijer H.J."/>
            <person name="Nordberg E.K."/>
            <person name="Maclean D.J."/>
            <person name="Ospina-Giraldo M.D."/>
            <person name="Morris P.F."/>
            <person name="Phuntumart V."/>
            <person name="Putnam N.H."/>
            <person name="Rash S."/>
            <person name="Rose J.K."/>
            <person name="Sakihama Y."/>
            <person name="Salamov A.A."/>
            <person name="Savidor A."/>
            <person name="Scheuring C.F."/>
            <person name="Smith B.M."/>
            <person name="Sobral B.W."/>
            <person name="Terry A."/>
            <person name="Torto-Alalibo T.A."/>
            <person name="Win J."/>
            <person name="Xu Z."/>
            <person name="Zhang H."/>
            <person name="Grigoriev I.V."/>
            <person name="Rokhsar D.S."/>
            <person name="Boore J.L."/>
        </authorList>
    </citation>
    <scope>NUCLEOTIDE SEQUENCE [LARGE SCALE GENOMIC DNA]</scope>
    <source>
        <strain evidence="2 3">P6497</strain>
    </source>
</reference>
<feature type="compositionally biased region" description="Basic and acidic residues" evidence="1">
    <location>
        <begin position="64"/>
        <end position="84"/>
    </location>
</feature>
<organism evidence="2 3">
    <name type="scientific">Phytophthora sojae (strain P6497)</name>
    <name type="common">Soybean stem and root rot agent</name>
    <name type="synonym">Phytophthora megasperma f. sp. glycines</name>
    <dbReference type="NCBI Taxonomy" id="1094619"/>
    <lineage>
        <taxon>Eukaryota</taxon>
        <taxon>Sar</taxon>
        <taxon>Stramenopiles</taxon>
        <taxon>Oomycota</taxon>
        <taxon>Peronosporomycetes</taxon>
        <taxon>Peronosporales</taxon>
        <taxon>Peronosporaceae</taxon>
        <taxon>Phytophthora</taxon>
    </lineage>
</organism>
<feature type="compositionally biased region" description="Polar residues" evidence="1">
    <location>
        <begin position="246"/>
        <end position="259"/>
    </location>
</feature>
<dbReference type="AlphaFoldDB" id="G4YNV0"/>
<feature type="compositionally biased region" description="Basic and acidic residues" evidence="1">
    <location>
        <begin position="98"/>
        <end position="120"/>
    </location>
</feature>
<dbReference type="RefSeq" id="XP_009517933.1">
    <property type="nucleotide sequence ID" value="XM_009519638.1"/>
</dbReference>
<evidence type="ECO:0000313" key="3">
    <source>
        <dbReference type="Proteomes" id="UP000002640"/>
    </source>
</evidence>
<dbReference type="GeneID" id="20645046"/>
<dbReference type="Proteomes" id="UP000002640">
    <property type="component" value="Unassembled WGS sequence"/>
</dbReference>
<proteinExistence type="predicted"/>
<evidence type="ECO:0000256" key="1">
    <source>
        <dbReference type="SAM" id="MobiDB-lite"/>
    </source>
</evidence>
<dbReference type="EMBL" id="JH159151">
    <property type="protein sequence ID" value="EGZ30658.1"/>
    <property type="molecule type" value="Genomic_DNA"/>
</dbReference>
<feature type="region of interest" description="Disordered" evidence="1">
    <location>
        <begin position="18"/>
        <end position="203"/>
    </location>
</feature>
<accession>G4YNV0</accession>
<dbReference type="KEGG" id="psoj:PHYSODRAFT_323995"/>
<protein>
    <submittedName>
        <fullName evidence="2">Uncharacterized protein</fullName>
    </submittedName>
</protein>
<feature type="compositionally biased region" description="Basic and acidic residues" evidence="1">
    <location>
        <begin position="173"/>
        <end position="189"/>
    </location>
</feature>
<feature type="region of interest" description="Disordered" evidence="1">
    <location>
        <begin position="232"/>
        <end position="318"/>
    </location>
</feature>
<feature type="compositionally biased region" description="Basic residues" evidence="1">
    <location>
        <begin position="285"/>
        <end position="294"/>
    </location>
</feature>
<feature type="compositionally biased region" description="Basic and acidic residues" evidence="1">
    <location>
        <begin position="25"/>
        <end position="55"/>
    </location>
</feature>
<gene>
    <name evidence="2" type="ORF">PHYSODRAFT_323995</name>
</gene>
<feature type="compositionally biased region" description="Acidic residues" evidence="1">
    <location>
        <begin position="150"/>
        <end position="162"/>
    </location>
</feature>